<comment type="caution">
    <text evidence="2">The sequence shown here is derived from an EMBL/GenBank/DDBJ whole genome shotgun (WGS) entry which is preliminary data.</text>
</comment>
<dbReference type="InterPro" id="IPR015590">
    <property type="entry name" value="Aldehyde_DH_dom"/>
</dbReference>
<evidence type="ECO:0000259" key="1">
    <source>
        <dbReference type="Pfam" id="PF00171"/>
    </source>
</evidence>
<organism evidence="2">
    <name type="scientific">marine sediment metagenome</name>
    <dbReference type="NCBI Taxonomy" id="412755"/>
    <lineage>
        <taxon>unclassified sequences</taxon>
        <taxon>metagenomes</taxon>
        <taxon>ecological metagenomes</taxon>
    </lineage>
</organism>
<dbReference type="SUPFAM" id="SSF53720">
    <property type="entry name" value="ALDH-like"/>
    <property type="match status" value="1"/>
</dbReference>
<name>X0YQB5_9ZZZZ</name>
<dbReference type="InterPro" id="IPR016161">
    <property type="entry name" value="Ald_DH/histidinol_DH"/>
</dbReference>
<sequence>MKLDIIDKYTGELIDSLEADTEETIKEKIKRTAQWEYKLLNTTLDERLDTIKDIAKILLKDKEKIKNIIVGEGGLPIKYSEWEFQMITKAYNNIDWLLESGIFPLNDETIPDLDTNKVSVIKK</sequence>
<dbReference type="Pfam" id="PF00171">
    <property type="entry name" value="Aldedh"/>
    <property type="match status" value="1"/>
</dbReference>
<feature type="domain" description="Aldehyde dehydrogenase" evidence="1">
    <location>
        <begin position="3"/>
        <end position="121"/>
    </location>
</feature>
<gene>
    <name evidence="2" type="ORF">S01H4_17003</name>
</gene>
<reference evidence="2" key="1">
    <citation type="journal article" date="2014" name="Front. Microbiol.">
        <title>High frequency of phylogenetically diverse reductive dehalogenase-homologous genes in deep subseafloor sedimentary metagenomes.</title>
        <authorList>
            <person name="Kawai M."/>
            <person name="Futagami T."/>
            <person name="Toyoda A."/>
            <person name="Takaki Y."/>
            <person name="Nishi S."/>
            <person name="Hori S."/>
            <person name="Arai W."/>
            <person name="Tsubouchi T."/>
            <person name="Morono Y."/>
            <person name="Uchiyama I."/>
            <person name="Ito T."/>
            <person name="Fujiyama A."/>
            <person name="Inagaki F."/>
            <person name="Takami H."/>
        </authorList>
    </citation>
    <scope>NUCLEOTIDE SEQUENCE</scope>
    <source>
        <strain evidence="2">Expedition CK06-06</strain>
    </source>
</reference>
<dbReference type="EMBL" id="BART01007471">
    <property type="protein sequence ID" value="GAG58430.1"/>
    <property type="molecule type" value="Genomic_DNA"/>
</dbReference>
<dbReference type="AlphaFoldDB" id="X0YQB5"/>
<feature type="non-terminal residue" evidence="2">
    <location>
        <position position="123"/>
    </location>
</feature>
<proteinExistence type="predicted"/>
<dbReference type="Gene3D" id="3.40.605.10">
    <property type="entry name" value="Aldehyde Dehydrogenase, Chain A, domain 1"/>
    <property type="match status" value="1"/>
</dbReference>
<protein>
    <recommendedName>
        <fullName evidence="1">Aldehyde dehydrogenase domain-containing protein</fullName>
    </recommendedName>
</protein>
<accession>X0YQB5</accession>
<dbReference type="InterPro" id="IPR016162">
    <property type="entry name" value="Ald_DH_N"/>
</dbReference>
<dbReference type="GO" id="GO:0016491">
    <property type="term" value="F:oxidoreductase activity"/>
    <property type="evidence" value="ECO:0007669"/>
    <property type="project" value="InterPro"/>
</dbReference>
<evidence type="ECO:0000313" key="2">
    <source>
        <dbReference type="EMBL" id="GAG58430.1"/>
    </source>
</evidence>